<dbReference type="EC" id="3.6.1.-" evidence="10"/>
<feature type="binding site" evidence="10">
    <location>
        <begin position="149"/>
        <end position="152"/>
    </location>
    <ligand>
        <name>GTP</name>
        <dbReference type="ChEBI" id="CHEBI:37565"/>
    </ligand>
</feature>
<keyword evidence="4 10" id="KW-0699">rRNA-binding</keyword>
<name>W4M4H1_9BACT</name>
<evidence type="ECO:0000256" key="4">
    <source>
        <dbReference type="ARBA" id="ARBA00022730"/>
    </source>
</evidence>
<comment type="caution">
    <text evidence="14">The sequence shown here is derived from an EMBL/GenBank/DDBJ whole genome shotgun (WGS) entry which is preliminary data.</text>
</comment>
<dbReference type="AlphaFoldDB" id="W4M4H1"/>
<feature type="domain" description="CP-type G" evidence="13">
    <location>
        <begin position="101"/>
        <end position="259"/>
    </location>
</feature>
<dbReference type="Proteomes" id="UP000019140">
    <property type="component" value="Unassembled WGS sequence"/>
</dbReference>
<evidence type="ECO:0000256" key="1">
    <source>
        <dbReference type="ARBA" id="ARBA00022490"/>
    </source>
</evidence>
<dbReference type="EMBL" id="AZHX01001111">
    <property type="protein sequence ID" value="ETX04811.1"/>
    <property type="molecule type" value="Genomic_DNA"/>
</dbReference>
<evidence type="ECO:0000313" key="15">
    <source>
        <dbReference type="Proteomes" id="UP000019140"/>
    </source>
</evidence>
<feature type="binding site" evidence="10">
    <location>
        <begin position="201"/>
        <end position="209"/>
    </location>
    <ligand>
        <name>GTP</name>
        <dbReference type="ChEBI" id="CHEBI:37565"/>
    </ligand>
</feature>
<dbReference type="PATRIC" id="fig|1429439.4.peg.4519"/>
<accession>W4M4H1</accession>
<dbReference type="Gene3D" id="1.10.40.50">
    <property type="entry name" value="Probable gtpase engc, domain 3"/>
    <property type="match status" value="1"/>
</dbReference>
<evidence type="ECO:0000256" key="10">
    <source>
        <dbReference type="HAMAP-Rule" id="MF_01820"/>
    </source>
</evidence>
<dbReference type="PANTHER" id="PTHR32120:SF10">
    <property type="entry name" value="SMALL RIBOSOMAL SUBUNIT BIOGENESIS GTPASE RSGA"/>
    <property type="match status" value="1"/>
</dbReference>
<evidence type="ECO:0000256" key="8">
    <source>
        <dbReference type="ARBA" id="ARBA00022884"/>
    </source>
</evidence>
<comment type="function">
    <text evidence="10">One of several proteins that assist in the late maturation steps of the functional core of the 30S ribosomal subunit. Helps release RbfA from mature subunits. May play a role in the assembly of ribosomal proteins into the subunit. Circularly permuted GTPase that catalyzes slow GTP hydrolysis, GTPase activity is stimulated by the 30S ribosomal subunit.</text>
</comment>
<evidence type="ECO:0000256" key="2">
    <source>
        <dbReference type="ARBA" id="ARBA00022517"/>
    </source>
</evidence>
<comment type="similarity">
    <text evidence="10">Belongs to the TRAFAC class YlqF/YawG GTPase family. RsgA subfamily.</text>
</comment>
<dbReference type="PROSITE" id="PS51721">
    <property type="entry name" value="G_CP"/>
    <property type="match status" value="1"/>
</dbReference>
<feature type="binding site" evidence="10">
    <location>
        <position position="295"/>
    </location>
    <ligand>
        <name>Zn(2+)</name>
        <dbReference type="ChEBI" id="CHEBI:29105"/>
    </ligand>
</feature>
<sequence>MHLDQLGWNPVFAHHFEPYHHSGHVVGRVALDHRHVYTLYSEYGELPAEITGKLHHQATGSQDFPVVGDWVVMQLRDEATRASIHAILPRMSQLSRKAAGDKTDEQVLAANIDTVFLICGLDGDFNSRRIERALVLIRASGANPVIILNKADLCDTPHPYILDVEAIAQGTPVIALSALYDPCLSALDPYLQVGKTIVLLGSSGVGKSTLANQLMGQDVQAVQAVRHRDDRGQHTTTHRELFCLPSGALLIDTPGIRELQLWASEAHVDETFAELEAWTGQCRFRDCRHLHEPGCAVQAAISSGELDEQRFLNYQKLQREQAYLKQRQDHLAQAQSKAKRKQLSKAMRRHPKR</sequence>
<dbReference type="NCBIfam" id="TIGR00157">
    <property type="entry name" value="ribosome small subunit-dependent GTPase A"/>
    <property type="match status" value="1"/>
</dbReference>
<feature type="compositionally biased region" description="Basic residues" evidence="11">
    <location>
        <begin position="337"/>
        <end position="353"/>
    </location>
</feature>
<evidence type="ECO:0000313" key="14">
    <source>
        <dbReference type="EMBL" id="ETX04811.1"/>
    </source>
</evidence>
<dbReference type="HAMAP" id="MF_01820">
    <property type="entry name" value="GTPase_RsgA"/>
    <property type="match status" value="1"/>
</dbReference>
<keyword evidence="6 10" id="KW-0378">Hydrolase</keyword>
<gene>
    <name evidence="10" type="primary">rsgA</name>
    <name evidence="14" type="ORF">ETSY2_26635</name>
</gene>
<dbReference type="GO" id="GO:0005525">
    <property type="term" value="F:GTP binding"/>
    <property type="evidence" value="ECO:0007669"/>
    <property type="project" value="UniProtKB-UniRule"/>
</dbReference>
<keyword evidence="7 10" id="KW-0862">Zinc</keyword>
<dbReference type="GO" id="GO:0003924">
    <property type="term" value="F:GTPase activity"/>
    <property type="evidence" value="ECO:0007669"/>
    <property type="project" value="UniProtKB-UniRule"/>
</dbReference>
<feature type="binding site" evidence="10">
    <location>
        <position position="282"/>
    </location>
    <ligand>
        <name>Zn(2+)</name>
        <dbReference type="ChEBI" id="CHEBI:29105"/>
    </ligand>
</feature>
<evidence type="ECO:0000259" key="13">
    <source>
        <dbReference type="PROSITE" id="PS51721"/>
    </source>
</evidence>
<organism evidence="14 15">
    <name type="scientific">Candidatus Entotheonella gemina</name>
    <dbReference type="NCBI Taxonomy" id="1429439"/>
    <lineage>
        <taxon>Bacteria</taxon>
        <taxon>Pseudomonadati</taxon>
        <taxon>Nitrospinota/Tectimicrobiota group</taxon>
        <taxon>Candidatus Tectimicrobiota</taxon>
        <taxon>Candidatus Entotheonellia</taxon>
        <taxon>Candidatus Entotheonellales</taxon>
        <taxon>Candidatus Entotheonellaceae</taxon>
        <taxon>Candidatus Entotheonella</taxon>
    </lineage>
</organism>
<dbReference type="InterPro" id="IPR004881">
    <property type="entry name" value="Ribosome_biogen_GTPase_RsgA"/>
</dbReference>
<dbReference type="HOGENOM" id="CLU_033617_0_1_7"/>
<dbReference type="Gene3D" id="3.40.50.300">
    <property type="entry name" value="P-loop containing nucleotide triphosphate hydrolases"/>
    <property type="match status" value="1"/>
</dbReference>
<feature type="domain" description="EngC GTPase" evidence="12">
    <location>
        <begin position="110"/>
        <end position="257"/>
    </location>
</feature>
<reference evidence="14 15" key="1">
    <citation type="journal article" date="2014" name="Nature">
        <title>An environmental bacterial taxon with a large and distinct metabolic repertoire.</title>
        <authorList>
            <person name="Wilson M.C."/>
            <person name="Mori T."/>
            <person name="Ruckert C."/>
            <person name="Uria A.R."/>
            <person name="Helf M.J."/>
            <person name="Takada K."/>
            <person name="Gernert C."/>
            <person name="Steffens U.A."/>
            <person name="Heycke N."/>
            <person name="Schmitt S."/>
            <person name="Rinke C."/>
            <person name="Helfrich E.J."/>
            <person name="Brachmann A.O."/>
            <person name="Gurgui C."/>
            <person name="Wakimoto T."/>
            <person name="Kracht M."/>
            <person name="Crusemann M."/>
            <person name="Hentschel U."/>
            <person name="Abe I."/>
            <person name="Matsunaga S."/>
            <person name="Kalinowski J."/>
            <person name="Takeyama H."/>
            <person name="Piel J."/>
        </authorList>
    </citation>
    <scope>NUCLEOTIDE SEQUENCE [LARGE SCALE GENOMIC DNA]</scope>
    <source>
        <strain evidence="15">TSY2</strain>
    </source>
</reference>
<dbReference type="GO" id="GO:0005737">
    <property type="term" value="C:cytoplasm"/>
    <property type="evidence" value="ECO:0007669"/>
    <property type="project" value="UniProtKB-SubCell"/>
</dbReference>
<comment type="cofactor">
    <cofactor evidence="10">
        <name>Zn(2+)</name>
        <dbReference type="ChEBI" id="CHEBI:29105"/>
    </cofactor>
    <text evidence="10">Binds 1 zinc ion per subunit.</text>
</comment>
<keyword evidence="1 10" id="KW-0963">Cytoplasm</keyword>
<evidence type="ECO:0000256" key="11">
    <source>
        <dbReference type="SAM" id="MobiDB-lite"/>
    </source>
</evidence>
<dbReference type="CDD" id="cd01854">
    <property type="entry name" value="YjeQ_EngC"/>
    <property type="match status" value="1"/>
</dbReference>
<dbReference type="GO" id="GO:0046872">
    <property type="term" value="F:metal ion binding"/>
    <property type="evidence" value="ECO:0007669"/>
    <property type="project" value="UniProtKB-KW"/>
</dbReference>
<proteinExistence type="inferred from homology"/>
<evidence type="ECO:0000259" key="12">
    <source>
        <dbReference type="PROSITE" id="PS50936"/>
    </source>
</evidence>
<keyword evidence="8 10" id="KW-0694">RNA-binding</keyword>
<evidence type="ECO:0000256" key="9">
    <source>
        <dbReference type="ARBA" id="ARBA00023134"/>
    </source>
</evidence>
<keyword evidence="2 10" id="KW-0690">Ribosome biogenesis</keyword>
<dbReference type="PANTHER" id="PTHR32120">
    <property type="entry name" value="SMALL RIBOSOMAL SUBUNIT BIOGENESIS GTPASE RSGA"/>
    <property type="match status" value="1"/>
</dbReference>
<dbReference type="GO" id="GO:0019843">
    <property type="term" value="F:rRNA binding"/>
    <property type="evidence" value="ECO:0007669"/>
    <property type="project" value="UniProtKB-KW"/>
</dbReference>
<comment type="subunit">
    <text evidence="10">Monomer. Associates with 30S ribosomal subunit, binds 16S rRNA.</text>
</comment>
<protein>
    <recommendedName>
        <fullName evidence="10">Small ribosomal subunit biogenesis GTPase RsgA</fullName>
        <ecNumber evidence="10">3.6.1.-</ecNumber>
    </recommendedName>
</protein>
<feature type="binding site" evidence="10">
    <location>
        <position position="289"/>
    </location>
    <ligand>
        <name>Zn(2+)</name>
        <dbReference type="ChEBI" id="CHEBI:29105"/>
    </ligand>
</feature>
<evidence type="ECO:0000256" key="3">
    <source>
        <dbReference type="ARBA" id="ARBA00022723"/>
    </source>
</evidence>
<keyword evidence="15" id="KW-1185">Reference proteome</keyword>
<dbReference type="InterPro" id="IPR010914">
    <property type="entry name" value="RsgA_GTPase_dom"/>
</dbReference>
<dbReference type="InterPro" id="IPR030378">
    <property type="entry name" value="G_CP_dom"/>
</dbReference>
<keyword evidence="3 10" id="KW-0479">Metal-binding</keyword>
<evidence type="ECO:0000256" key="5">
    <source>
        <dbReference type="ARBA" id="ARBA00022741"/>
    </source>
</evidence>
<evidence type="ECO:0000256" key="6">
    <source>
        <dbReference type="ARBA" id="ARBA00022801"/>
    </source>
</evidence>
<dbReference type="Pfam" id="PF03193">
    <property type="entry name" value="RsgA_GTPase"/>
    <property type="match status" value="1"/>
</dbReference>
<dbReference type="PROSITE" id="PS50936">
    <property type="entry name" value="ENGC_GTPASE"/>
    <property type="match status" value="1"/>
</dbReference>
<dbReference type="SUPFAM" id="SSF52540">
    <property type="entry name" value="P-loop containing nucleoside triphosphate hydrolases"/>
    <property type="match status" value="1"/>
</dbReference>
<dbReference type="GO" id="GO:0042274">
    <property type="term" value="P:ribosomal small subunit biogenesis"/>
    <property type="evidence" value="ECO:0007669"/>
    <property type="project" value="UniProtKB-UniRule"/>
</dbReference>
<feature type="region of interest" description="Disordered" evidence="11">
    <location>
        <begin position="333"/>
        <end position="353"/>
    </location>
</feature>
<comment type="subcellular location">
    <subcellularLocation>
        <location evidence="10">Cytoplasm</location>
    </subcellularLocation>
</comment>
<evidence type="ECO:0000256" key="7">
    <source>
        <dbReference type="ARBA" id="ARBA00022833"/>
    </source>
</evidence>
<feature type="binding site" evidence="10">
    <location>
        <position position="287"/>
    </location>
    <ligand>
        <name>Zn(2+)</name>
        <dbReference type="ChEBI" id="CHEBI:29105"/>
    </ligand>
</feature>
<dbReference type="InterPro" id="IPR027417">
    <property type="entry name" value="P-loop_NTPase"/>
</dbReference>
<keyword evidence="5 10" id="KW-0547">Nucleotide-binding</keyword>
<keyword evidence="9 10" id="KW-0342">GTP-binding</keyword>